<comment type="caution">
    <text evidence="1">The sequence shown here is derived from an EMBL/GenBank/DDBJ whole genome shotgun (WGS) entry which is preliminary data.</text>
</comment>
<evidence type="ECO:0000313" key="1">
    <source>
        <dbReference type="EMBL" id="CAD6199742.1"/>
    </source>
</evidence>
<accession>A0A8S1HX07</accession>
<keyword evidence="2" id="KW-1185">Reference proteome</keyword>
<dbReference type="OrthoDB" id="5862411at2759"/>
<proteinExistence type="predicted"/>
<evidence type="ECO:0000313" key="2">
    <source>
        <dbReference type="Proteomes" id="UP000835052"/>
    </source>
</evidence>
<sequence length="290" mass="32451">MFCPQTRETVWKECIPATSHFMAARSVVQWQERLPAKPMMKKRGVHIRVTDSHCRGSSPTGNNGVVQTSSEKAANFRLRFTVLHFVKGYKSRGMLHHSTSLFSSCAVVSSSSLYSNPMAGIKRPNLGKVSSPKRSRTPRATVTSQMASIVEQLAETNKNMAQLVLSFMISRNLFIFKARRAVLSLPQIPPIPFFKVRRDMTLPELALLKRIRFRVFLLNKENPNSFYVRDLSIARKTVKSYPKNHVTPIYSSDVNVNPIAPISNAVNVNLDPVNSSPLPDAIMSSPSSHV</sequence>
<organism evidence="1 2">
    <name type="scientific">Caenorhabditis auriculariae</name>
    <dbReference type="NCBI Taxonomy" id="2777116"/>
    <lineage>
        <taxon>Eukaryota</taxon>
        <taxon>Metazoa</taxon>
        <taxon>Ecdysozoa</taxon>
        <taxon>Nematoda</taxon>
        <taxon>Chromadorea</taxon>
        <taxon>Rhabditida</taxon>
        <taxon>Rhabditina</taxon>
        <taxon>Rhabditomorpha</taxon>
        <taxon>Rhabditoidea</taxon>
        <taxon>Rhabditidae</taxon>
        <taxon>Peloderinae</taxon>
        <taxon>Caenorhabditis</taxon>
    </lineage>
</organism>
<dbReference type="AlphaFoldDB" id="A0A8S1HX07"/>
<dbReference type="Proteomes" id="UP000835052">
    <property type="component" value="Unassembled WGS sequence"/>
</dbReference>
<protein>
    <submittedName>
        <fullName evidence="1">Uncharacterized protein</fullName>
    </submittedName>
</protein>
<name>A0A8S1HX07_9PELO</name>
<gene>
    <name evidence="1" type="ORF">CAUJ_LOCUS15641</name>
</gene>
<dbReference type="EMBL" id="CAJGYM010000199">
    <property type="protein sequence ID" value="CAD6199742.1"/>
    <property type="molecule type" value="Genomic_DNA"/>
</dbReference>
<reference evidence="1" key="1">
    <citation type="submission" date="2020-10" db="EMBL/GenBank/DDBJ databases">
        <authorList>
            <person name="Kikuchi T."/>
        </authorList>
    </citation>
    <scope>NUCLEOTIDE SEQUENCE</scope>
    <source>
        <strain evidence="1">NKZ352</strain>
    </source>
</reference>